<comment type="caution">
    <text evidence="8">The sequence shown here is derived from an EMBL/GenBank/DDBJ whole genome shotgun (WGS) entry which is preliminary data.</text>
</comment>
<evidence type="ECO:0000256" key="1">
    <source>
        <dbReference type="ARBA" id="ARBA00004141"/>
    </source>
</evidence>
<dbReference type="Pfam" id="PF00335">
    <property type="entry name" value="Tetraspanin"/>
    <property type="match status" value="1"/>
</dbReference>
<evidence type="ECO:0000256" key="5">
    <source>
        <dbReference type="ARBA" id="ARBA00023136"/>
    </source>
</evidence>
<keyword evidence="5 7" id="KW-0472">Membrane</keyword>
<dbReference type="Proteomes" id="UP000827092">
    <property type="component" value="Unassembled WGS sequence"/>
</dbReference>
<evidence type="ECO:0000256" key="3">
    <source>
        <dbReference type="ARBA" id="ARBA00022692"/>
    </source>
</evidence>
<dbReference type="InterPro" id="IPR008952">
    <property type="entry name" value="Tetraspanin_EC2_sf"/>
</dbReference>
<dbReference type="PANTHER" id="PTHR19282">
    <property type="entry name" value="TETRASPANIN"/>
    <property type="match status" value="1"/>
</dbReference>
<dbReference type="GO" id="GO:0005886">
    <property type="term" value="C:plasma membrane"/>
    <property type="evidence" value="ECO:0007669"/>
    <property type="project" value="TreeGrafter"/>
</dbReference>
<dbReference type="AlphaFoldDB" id="A0AAV6UT43"/>
<feature type="transmembrane region" description="Helical" evidence="7">
    <location>
        <begin position="12"/>
        <end position="34"/>
    </location>
</feature>
<sequence>MSSLSCVRTSLCCVNLIFWVLGCGILGIGVWMHLAFEGYSSLVTSRQILSADSLVIAAGVLTFLLGFLGCCGSWFQNKCLLRMYFIMVIAVLLLEFSAGTLGFIYRKHVGAVLQEELIIGIKRRYTVNNENGLRETWDHIQEQFKCCGVKNYRDWYHISAWPDKPWVPQSCCLQNFSNVSSCGESMNETHFYSSGCYPRIHVWLTERLYIVGIISLVFAFIQLFGIIAALIIVCSMGVKRR</sequence>
<dbReference type="PANTHER" id="PTHR19282:SF478">
    <property type="entry name" value="TETRASPANIN"/>
    <property type="match status" value="1"/>
</dbReference>
<gene>
    <name evidence="8" type="ORF">JTE90_016925</name>
</gene>
<dbReference type="PIRSF" id="PIRSF002419">
    <property type="entry name" value="Tetraspanin"/>
    <property type="match status" value="1"/>
</dbReference>
<proteinExistence type="inferred from homology"/>
<keyword evidence="4 7" id="KW-1133">Transmembrane helix</keyword>
<evidence type="ECO:0000313" key="8">
    <source>
        <dbReference type="EMBL" id="KAG8187379.1"/>
    </source>
</evidence>
<evidence type="ECO:0000256" key="6">
    <source>
        <dbReference type="PIRSR" id="PIRSR002419-1"/>
    </source>
</evidence>
<protein>
    <recommendedName>
        <fullName evidence="7">Tetraspanin</fullName>
    </recommendedName>
</protein>
<comment type="subcellular location">
    <subcellularLocation>
        <location evidence="1 7">Membrane</location>
        <topology evidence="1 7">Multi-pass membrane protein</topology>
    </subcellularLocation>
</comment>
<evidence type="ECO:0000313" key="9">
    <source>
        <dbReference type="Proteomes" id="UP000827092"/>
    </source>
</evidence>
<evidence type="ECO:0000256" key="4">
    <source>
        <dbReference type="ARBA" id="ARBA00022989"/>
    </source>
</evidence>
<feature type="disulfide bond" evidence="6">
    <location>
        <begin position="147"/>
        <end position="171"/>
    </location>
</feature>
<dbReference type="EMBL" id="JAFNEN010000273">
    <property type="protein sequence ID" value="KAG8187379.1"/>
    <property type="molecule type" value="Genomic_DNA"/>
</dbReference>
<dbReference type="Gene3D" id="1.10.1450.10">
    <property type="entry name" value="Tetraspanin"/>
    <property type="match status" value="1"/>
</dbReference>
<evidence type="ECO:0000256" key="7">
    <source>
        <dbReference type="RuleBase" id="RU361218"/>
    </source>
</evidence>
<comment type="similarity">
    <text evidence="2 7">Belongs to the tetraspanin (TM4SF) family.</text>
</comment>
<evidence type="ECO:0000256" key="2">
    <source>
        <dbReference type="ARBA" id="ARBA00006840"/>
    </source>
</evidence>
<keyword evidence="3 7" id="KW-0812">Transmembrane</keyword>
<dbReference type="PRINTS" id="PR00259">
    <property type="entry name" value="TMFOUR"/>
</dbReference>
<feature type="transmembrane region" description="Helical" evidence="7">
    <location>
        <begin position="84"/>
        <end position="105"/>
    </location>
</feature>
<keyword evidence="6" id="KW-1015">Disulfide bond</keyword>
<feature type="transmembrane region" description="Helical" evidence="7">
    <location>
        <begin position="208"/>
        <end position="233"/>
    </location>
</feature>
<dbReference type="InterPro" id="IPR018499">
    <property type="entry name" value="Tetraspanin/Peripherin"/>
</dbReference>
<accession>A0AAV6UT43</accession>
<dbReference type="SUPFAM" id="SSF48652">
    <property type="entry name" value="Tetraspanin"/>
    <property type="match status" value="1"/>
</dbReference>
<feature type="transmembrane region" description="Helical" evidence="7">
    <location>
        <begin position="54"/>
        <end position="75"/>
    </location>
</feature>
<name>A0AAV6UT43_9ARAC</name>
<dbReference type="InterPro" id="IPR000301">
    <property type="entry name" value="Tetraspanin_animals"/>
</dbReference>
<keyword evidence="9" id="KW-1185">Reference proteome</keyword>
<reference evidence="8 9" key="1">
    <citation type="journal article" date="2022" name="Nat. Ecol. Evol.">
        <title>A masculinizing supergene underlies an exaggerated male reproductive morph in a spider.</title>
        <authorList>
            <person name="Hendrickx F."/>
            <person name="De Corte Z."/>
            <person name="Sonet G."/>
            <person name="Van Belleghem S.M."/>
            <person name="Kostlbacher S."/>
            <person name="Vangestel C."/>
        </authorList>
    </citation>
    <scope>NUCLEOTIDE SEQUENCE [LARGE SCALE GENOMIC DNA]</scope>
    <source>
        <strain evidence="8">W744_W776</strain>
    </source>
</reference>
<organism evidence="8 9">
    <name type="scientific">Oedothorax gibbosus</name>
    <dbReference type="NCBI Taxonomy" id="931172"/>
    <lineage>
        <taxon>Eukaryota</taxon>
        <taxon>Metazoa</taxon>
        <taxon>Ecdysozoa</taxon>
        <taxon>Arthropoda</taxon>
        <taxon>Chelicerata</taxon>
        <taxon>Arachnida</taxon>
        <taxon>Araneae</taxon>
        <taxon>Araneomorphae</taxon>
        <taxon>Entelegynae</taxon>
        <taxon>Araneoidea</taxon>
        <taxon>Linyphiidae</taxon>
        <taxon>Erigoninae</taxon>
        <taxon>Oedothorax</taxon>
    </lineage>
</organism>